<dbReference type="EMBL" id="AVOT02005682">
    <property type="protein sequence ID" value="MBW0479694.1"/>
    <property type="molecule type" value="Genomic_DNA"/>
</dbReference>
<gene>
    <name evidence="1" type="ORF">O181_019409</name>
</gene>
<comment type="caution">
    <text evidence="1">The sequence shown here is derived from an EMBL/GenBank/DDBJ whole genome shotgun (WGS) entry which is preliminary data.</text>
</comment>
<dbReference type="Proteomes" id="UP000765509">
    <property type="component" value="Unassembled WGS sequence"/>
</dbReference>
<name>A0A9Q3GUQ0_9BASI</name>
<dbReference type="AlphaFoldDB" id="A0A9Q3GUQ0"/>
<evidence type="ECO:0000313" key="2">
    <source>
        <dbReference type="Proteomes" id="UP000765509"/>
    </source>
</evidence>
<evidence type="ECO:0000313" key="1">
    <source>
        <dbReference type="EMBL" id="MBW0479694.1"/>
    </source>
</evidence>
<accession>A0A9Q3GUQ0</accession>
<sequence length="132" mass="14727">MLCYPGQALLVANKKDILIAFLVTPCISNYSPLQKVYKAFGLDYQPPVDMLRCPSGLRSWIQVRCILMHQLSFHCELPSRETCEGSNPSLSICHTLTSLAFVGLMCQTCLLSFPMGMCPRFVALAEPVFHVL</sequence>
<proteinExistence type="predicted"/>
<organism evidence="1 2">
    <name type="scientific">Austropuccinia psidii MF-1</name>
    <dbReference type="NCBI Taxonomy" id="1389203"/>
    <lineage>
        <taxon>Eukaryota</taxon>
        <taxon>Fungi</taxon>
        <taxon>Dikarya</taxon>
        <taxon>Basidiomycota</taxon>
        <taxon>Pucciniomycotina</taxon>
        <taxon>Pucciniomycetes</taxon>
        <taxon>Pucciniales</taxon>
        <taxon>Sphaerophragmiaceae</taxon>
        <taxon>Austropuccinia</taxon>
    </lineage>
</organism>
<protein>
    <submittedName>
        <fullName evidence="1">Uncharacterized protein</fullName>
    </submittedName>
</protein>
<reference evidence="1" key="1">
    <citation type="submission" date="2021-03" db="EMBL/GenBank/DDBJ databases">
        <title>Draft genome sequence of rust myrtle Austropuccinia psidii MF-1, a brazilian biotype.</title>
        <authorList>
            <person name="Quecine M.C."/>
            <person name="Pachon D.M.R."/>
            <person name="Bonatelli M.L."/>
            <person name="Correr F.H."/>
            <person name="Franceschini L.M."/>
            <person name="Leite T.F."/>
            <person name="Margarido G.R.A."/>
            <person name="Almeida C.A."/>
            <person name="Ferrarezi J.A."/>
            <person name="Labate C.A."/>
        </authorList>
    </citation>
    <scope>NUCLEOTIDE SEQUENCE</scope>
    <source>
        <strain evidence="1">MF-1</strain>
    </source>
</reference>
<keyword evidence="2" id="KW-1185">Reference proteome</keyword>